<evidence type="ECO:0000313" key="2">
    <source>
        <dbReference type="Proteomes" id="UP001324115"/>
    </source>
</evidence>
<organism evidence="1 2">
    <name type="scientific">Quercus rubra</name>
    <name type="common">Northern red oak</name>
    <name type="synonym">Quercus borealis</name>
    <dbReference type="NCBI Taxonomy" id="3512"/>
    <lineage>
        <taxon>Eukaryota</taxon>
        <taxon>Viridiplantae</taxon>
        <taxon>Streptophyta</taxon>
        <taxon>Embryophyta</taxon>
        <taxon>Tracheophyta</taxon>
        <taxon>Spermatophyta</taxon>
        <taxon>Magnoliopsida</taxon>
        <taxon>eudicotyledons</taxon>
        <taxon>Gunneridae</taxon>
        <taxon>Pentapetalae</taxon>
        <taxon>rosids</taxon>
        <taxon>fabids</taxon>
        <taxon>Fagales</taxon>
        <taxon>Fagaceae</taxon>
        <taxon>Quercus</taxon>
    </lineage>
</organism>
<sequence length="69" mass="7422">MEASEAHTTTTSGACRPDLVLSQRLPVFSFSQVQLWPSFWLPLLWQCFSAASPALVAVGQEARGTLAGT</sequence>
<keyword evidence="2" id="KW-1185">Reference proteome</keyword>
<proteinExistence type="predicted"/>
<reference evidence="1 2" key="1">
    <citation type="journal article" date="2023" name="G3 (Bethesda)">
        <title>A haplotype-resolved chromosome-scale genome for Quercus rubra L. provides insights into the genetics of adaptive traits for red oak species.</title>
        <authorList>
            <person name="Kapoor B."/>
            <person name="Jenkins J."/>
            <person name="Schmutz J."/>
            <person name="Zhebentyayeva T."/>
            <person name="Kuelheim C."/>
            <person name="Coggeshall M."/>
            <person name="Heim C."/>
            <person name="Lasky J.R."/>
            <person name="Leites L."/>
            <person name="Islam-Faridi N."/>
            <person name="Romero-Severson J."/>
            <person name="DeLeo V.L."/>
            <person name="Lucas S.M."/>
            <person name="Lazic D."/>
            <person name="Gailing O."/>
            <person name="Carlson J."/>
            <person name="Staton M."/>
        </authorList>
    </citation>
    <scope>NUCLEOTIDE SEQUENCE [LARGE SCALE GENOMIC DNA]</scope>
    <source>
        <strain evidence="1">Pseudo-F2</strain>
    </source>
</reference>
<name>A0AAN7EVW1_QUERU</name>
<gene>
    <name evidence="1" type="ORF">RGQ29_029233</name>
</gene>
<dbReference type="EMBL" id="JAXUIC010000008">
    <property type="protein sequence ID" value="KAK4579480.1"/>
    <property type="molecule type" value="Genomic_DNA"/>
</dbReference>
<dbReference type="AlphaFoldDB" id="A0AAN7EVW1"/>
<evidence type="ECO:0000313" key="1">
    <source>
        <dbReference type="EMBL" id="KAK4579480.1"/>
    </source>
</evidence>
<protein>
    <submittedName>
        <fullName evidence="1">Uncharacterized protein</fullName>
    </submittedName>
</protein>
<comment type="caution">
    <text evidence="1">The sequence shown here is derived from an EMBL/GenBank/DDBJ whole genome shotgun (WGS) entry which is preliminary data.</text>
</comment>
<accession>A0AAN7EVW1</accession>
<dbReference type="Proteomes" id="UP001324115">
    <property type="component" value="Unassembled WGS sequence"/>
</dbReference>